<gene>
    <name evidence="1" type="ORF">GA0070560_11736</name>
</gene>
<dbReference type="STRING" id="47864.GA0070560_11736"/>
<evidence type="ECO:0000313" key="2">
    <source>
        <dbReference type="Proteomes" id="UP000199408"/>
    </source>
</evidence>
<organism evidence="1 2">
    <name type="scientific">Micromonospora halophytica</name>
    <dbReference type="NCBI Taxonomy" id="47864"/>
    <lineage>
        <taxon>Bacteria</taxon>
        <taxon>Bacillati</taxon>
        <taxon>Actinomycetota</taxon>
        <taxon>Actinomycetes</taxon>
        <taxon>Micromonosporales</taxon>
        <taxon>Micromonosporaceae</taxon>
        <taxon>Micromonospora</taxon>
    </lineage>
</organism>
<evidence type="ECO:0000313" key="1">
    <source>
        <dbReference type="EMBL" id="SCG62383.1"/>
    </source>
</evidence>
<name>A0A1C5IW35_9ACTN</name>
<dbReference type="RefSeq" id="WP_091300239.1">
    <property type="nucleotide sequence ID" value="NZ_FMDN01000017.1"/>
</dbReference>
<sequence length="109" mass="12031">MSDEQDWVPASCTLPTPERPLRVAEFDELFATALRRQERPGPTRLRWTFDPTAEASVRDLTTRESGCCGFFTFTVAPAADHVEVRVEVPSAQVAVLDALAARATARIGR</sequence>
<keyword evidence="2" id="KW-1185">Reference proteome</keyword>
<reference evidence="2" key="1">
    <citation type="submission" date="2016-06" db="EMBL/GenBank/DDBJ databases">
        <authorList>
            <person name="Varghese N."/>
        </authorList>
    </citation>
    <scope>NUCLEOTIDE SEQUENCE [LARGE SCALE GENOMIC DNA]</scope>
    <source>
        <strain evidence="2">DSM 43171</strain>
    </source>
</reference>
<dbReference type="AlphaFoldDB" id="A0A1C5IW35"/>
<evidence type="ECO:0008006" key="3">
    <source>
        <dbReference type="Google" id="ProtNLM"/>
    </source>
</evidence>
<protein>
    <recommendedName>
        <fullName evidence="3">Arsenate reductase</fullName>
    </recommendedName>
</protein>
<accession>A0A1C5IW35</accession>
<proteinExistence type="predicted"/>
<dbReference type="EMBL" id="FMDN01000017">
    <property type="protein sequence ID" value="SCG62383.1"/>
    <property type="molecule type" value="Genomic_DNA"/>
</dbReference>
<dbReference type="OrthoDB" id="8421706at2"/>
<dbReference type="Proteomes" id="UP000199408">
    <property type="component" value="Unassembled WGS sequence"/>
</dbReference>